<name>A0ABR9L2D6_9PSEU</name>
<dbReference type="RefSeq" id="WP_192742106.1">
    <property type="nucleotide sequence ID" value="NZ_CP102415.1"/>
</dbReference>
<organism evidence="1 2">
    <name type="scientific">Amycolatopsis roodepoortensis</name>
    <dbReference type="NCBI Taxonomy" id="700274"/>
    <lineage>
        <taxon>Bacteria</taxon>
        <taxon>Bacillati</taxon>
        <taxon>Actinomycetota</taxon>
        <taxon>Actinomycetes</taxon>
        <taxon>Pseudonocardiales</taxon>
        <taxon>Pseudonocardiaceae</taxon>
        <taxon>Amycolatopsis</taxon>
    </lineage>
</organism>
<evidence type="ECO:0000313" key="2">
    <source>
        <dbReference type="Proteomes" id="UP000656548"/>
    </source>
</evidence>
<sequence>MNDEKPTREYGSRYNATASLVDLPVLAERILADLGEEIWALRREAAASLWARSNGAACRIESSLHVEEGELLRLYIAGIPDSKIFASIGTDRYSDWANSLIYQLSEMLELYNWRNLQDLSDRRFRASIVLVSEDDHRDPAWTTGVVRKF</sequence>
<dbReference type="Proteomes" id="UP000656548">
    <property type="component" value="Unassembled WGS sequence"/>
</dbReference>
<gene>
    <name evidence="1" type="ORF">H4W30_001526</name>
</gene>
<comment type="caution">
    <text evidence="1">The sequence shown here is derived from an EMBL/GenBank/DDBJ whole genome shotgun (WGS) entry which is preliminary data.</text>
</comment>
<keyword evidence="2" id="KW-1185">Reference proteome</keyword>
<proteinExistence type="predicted"/>
<dbReference type="EMBL" id="JADBEJ010000001">
    <property type="protein sequence ID" value="MBE1574497.1"/>
    <property type="molecule type" value="Genomic_DNA"/>
</dbReference>
<protein>
    <submittedName>
        <fullName evidence="1">Uncharacterized protein</fullName>
    </submittedName>
</protein>
<evidence type="ECO:0000313" key="1">
    <source>
        <dbReference type="EMBL" id="MBE1574497.1"/>
    </source>
</evidence>
<accession>A0ABR9L2D6</accession>
<reference evidence="1 2" key="1">
    <citation type="submission" date="2020-10" db="EMBL/GenBank/DDBJ databases">
        <title>Sequencing the genomes of 1000 actinobacteria strains.</title>
        <authorList>
            <person name="Klenk H.-P."/>
        </authorList>
    </citation>
    <scope>NUCLEOTIDE SEQUENCE [LARGE SCALE GENOMIC DNA]</scope>
    <source>
        <strain evidence="1 2">DSM 46661</strain>
    </source>
</reference>